<organism evidence="1 2">
    <name type="scientific">Cohnella abietis</name>
    <dbReference type="NCBI Taxonomy" id="2507935"/>
    <lineage>
        <taxon>Bacteria</taxon>
        <taxon>Bacillati</taxon>
        <taxon>Bacillota</taxon>
        <taxon>Bacilli</taxon>
        <taxon>Bacillales</taxon>
        <taxon>Paenibacillaceae</taxon>
        <taxon>Cohnella</taxon>
    </lineage>
</organism>
<accession>A0A3T1D328</accession>
<keyword evidence="2" id="KW-1185">Reference proteome</keyword>
<dbReference type="AlphaFoldDB" id="A0A3T1D328"/>
<proteinExistence type="predicted"/>
<protein>
    <submittedName>
        <fullName evidence="1">Uncharacterized protein</fullName>
    </submittedName>
</protein>
<gene>
    <name evidence="1" type="ORF">KCTCHS21_18280</name>
</gene>
<dbReference type="KEGG" id="cohn:KCTCHS21_18280"/>
<dbReference type="EMBL" id="AP019400">
    <property type="protein sequence ID" value="BBI32429.1"/>
    <property type="molecule type" value="Genomic_DNA"/>
</dbReference>
<dbReference type="Proteomes" id="UP000289856">
    <property type="component" value="Chromosome"/>
</dbReference>
<name>A0A3T1D328_9BACL</name>
<reference evidence="1 2" key="1">
    <citation type="submission" date="2019-01" db="EMBL/GenBank/DDBJ databases">
        <title>Complete genome sequence of Cohnella hallensis HS21 isolated from Korean fir (Abies koreana) rhizospheric soil.</title>
        <authorList>
            <person name="Jiang L."/>
            <person name="Kang S.W."/>
            <person name="Kim S."/>
            <person name="Jung J."/>
            <person name="Kim C.Y."/>
            <person name="Kim D.H."/>
            <person name="Kim S.W."/>
            <person name="Lee J."/>
        </authorList>
    </citation>
    <scope>NUCLEOTIDE SEQUENCE [LARGE SCALE GENOMIC DNA]</scope>
    <source>
        <strain evidence="1 2">HS21</strain>
    </source>
</reference>
<evidence type="ECO:0000313" key="1">
    <source>
        <dbReference type="EMBL" id="BBI32429.1"/>
    </source>
</evidence>
<evidence type="ECO:0000313" key="2">
    <source>
        <dbReference type="Proteomes" id="UP000289856"/>
    </source>
</evidence>
<sequence length="66" mass="7936">MSNERWSLEEARLERVVRNFRATGCGRGTIGGSYTNISSNGVWKRHDWREQYEIFEQRDVEEARWE</sequence>